<evidence type="ECO:0000313" key="2">
    <source>
        <dbReference type="Proteomes" id="UP000789396"/>
    </source>
</evidence>
<organism evidence="1 2">
    <name type="scientific">Racocetra fulgida</name>
    <dbReference type="NCBI Taxonomy" id="60492"/>
    <lineage>
        <taxon>Eukaryota</taxon>
        <taxon>Fungi</taxon>
        <taxon>Fungi incertae sedis</taxon>
        <taxon>Mucoromycota</taxon>
        <taxon>Glomeromycotina</taxon>
        <taxon>Glomeromycetes</taxon>
        <taxon>Diversisporales</taxon>
        <taxon>Gigasporaceae</taxon>
        <taxon>Racocetra</taxon>
    </lineage>
</organism>
<dbReference type="EMBL" id="CAJVPZ010009949">
    <property type="protein sequence ID" value="CAG8614570.1"/>
    <property type="molecule type" value="Genomic_DNA"/>
</dbReference>
<sequence>MSNTNNFFIRNRNEKQGKLYFKTWLPQAYFPTVELLRKSVLETAVKKYNDELDVAITMCKLQEWNSAVKKLEHISKQFSAYVGALNPDEQRQRAFSEAYKEEKRQREEYEKQQNQGIIRKNIAEIVDNCVEVEEVLNEVRECLEQLDLSSINPDDPIASGILDVAEGVDGVADELSIETKEVLNEAGLTEPEFSKTMDAMLDEFINGYSLFGSDFDPALANPITFPRDESNLNA</sequence>
<keyword evidence="2" id="KW-1185">Reference proteome</keyword>
<protein>
    <submittedName>
        <fullName evidence="1">19853_t:CDS:1</fullName>
    </submittedName>
</protein>
<gene>
    <name evidence="1" type="ORF">RFULGI_LOCUS7114</name>
</gene>
<dbReference type="OrthoDB" id="2439701at2759"/>
<comment type="caution">
    <text evidence="1">The sequence shown here is derived from an EMBL/GenBank/DDBJ whole genome shotgun (WGS) entry which is preliminary data.</text>
</comment>
<accession>A0A9N9CWV2</accession>
<dbReference type="AlphaFoldDB" id="A0A9N9CWV2"/>
<proteinExistence type="predicted"/>
<reference evidence="1" key="1">
    <citation type="submission" date="2021-06" db="EMBL/GenBank/DDBJ databases">
        <authorList>
            <person name="Kallberg Y."/>
            <person name="Tangrot J."/>
            <person name="Rosling A."/>
        </authorList>
    </citation>
    <scope>NUCLEOTIDE SEQUENCE</scope>
    <source>
        <strain evidence="1">IN212</strain>
    </source>
</reference>
<evidence type="ECO:0000313" key="1">
    <source>
        <dbReference type="EMBL" id="CAG8614570.1"/>
    </source>
</evidence>
<name>A0A9N9CWV2_9GLOM</name>
<dbReference type="Proteomes" id="UP000789396">
    <property type="component" value="Unassembled WGS sequence"/>
</dbReference>
<feature type="non-terminal residue" evidence="1">
    <location>
        <position position="234"/>
    </location>
</feature>